<proteinExistence type="predicted"/>
<reference evidence="1" key="1">
    <citation type="journal article" date="2015" name="Nature">
        <title>Complex archaea that bridge the gap between prokaryotes and eukaryotes.</title>
        <authorList>
            <person name="Spang A."/>
            <person name="Saw J.H."/>
            <person name="Jorgensen S.L."/>
            <person name="Zaremba-Niedzwiedzka K."/>
            <person name="Martijn J."/>
            <person name="Lind A.E."/>
            <person name="van Eijk R."/>
            <person name="Schleper C."/>
            <person name="Guy L."/>
            <person name="Ettema T.J."/>
        </authorList>
    </citation>
    <scope>NUCLEOTIDE SEQUENCE</scope>
</reference>
<gene>
    <name evidence="1" type="ORF">LCGC14_0593620</name>
</gene>
<dbReference type="AlphaFoldDB" id="A0A0F9RWH7"/>
<organism evidence="1">
    <name type="scientific">marine sediment metagenome</name>
    <dbReference type="NCBI Taxonomy" id="412755"/>
    <lineage>
        <taxon>unclassified sequences</taxon>
        <taxon>metagenomes</taxon>
        <taxon>ecological metagenomes</taxon>
    </lineage>
</organism>
<sequence length="125" mass="13604">MGLIDRAKSDIKAITSNPDEFGVSMTFTAPSGETATLNGLHSKHHMSMDTDGNMISSKNAHISVSEELLTAQNYPVRKAGEVNLKNHRVSVKDSTGISKDYVIREWYPDETIGLITCILGSHGTN</sequence>
<dbReference type="EMBL" id="LAZR01000933">
    <property type="protein sequence ID" value="KKN54307.1"/>
    <property type="molecule type" value="Genomic_DNA"/>
</dbReference>
<evidence type="ECO:0000313" key="1">
    <source>
        <dbReference type="EMBL" id="KKN54307.1"/>
    </source>
</evidence>
<accession>A0A0F9RWH7</accession>
<name>A0A0F9RWH7_9ZZZZ</name>
<comment type="caution">
    <text evidence="1">The sequence shown here is derived from an EMBL/GenBank/DDBJ whole genome shotgun (WGS) entry which is preliminary data.</text>
</comment>
<protein>
    <submittedName>
        <fullName evidence="1">Uncharacterized protein</fullName>
    </submittedName>
</protein>